<dbReference type="PANTHER" id="PTHR40252">
    <property type="entry name" value="BLR0328 PROTEIN"/>
    <property type="match status" value="1"/>
</dbReference>
<evidence type="ECO:0000259" key="2">
    <source>
        <dbReference type="SMART" id="SM01204"/>
    </source>
</evidence>
<reference evidence="3 4" key="1">
    <citation type="submission" date="2016-10" db="EMBL/GenBank/DDBJ databases">
        <authorList>
            <person name="Varghese N."/>
            <person name="Submissions S."/>
        </authorList>
    </citation>
    <scope>NUCLEOTIDE SEQUENCE [LARGE SCALE GENOMIC DNA]</scope>
    <source>
        <strain evidence="3 4">DSM 21822</strain>
    </source>
</reference>
<dbReference type="InterPro" id="IPR013702">
    <property type="entry name" value="FIST_domain_N"/>
</dbReference>
<proteinExistence type="predicted"/>
<dbReference type="EMBL" id="FOSL01000001">
    <property type="protein sequence ID" value="SFJ88361.1"/>
    <property type="molecule type" value="Genomic_DNA"/>
</dbReference>
<accession>A0A1I3V2J8</accession>
<evidence type="ECO:0000259" key="1">
    <source>
        <dbReference type="SMART" id="SM00897"/>
    </source>
</evidence>
<dbReference type="Pfam" id="PF08495">
    <property type="entry name" value="FIST"/>
    <property type="match status" value="1"/>
</dbReference>
<feature type="domain" description="FIST C-domain" evidence="2">
    <location>
        <begin position="239"/>
        <end position="369"/>
    </location>
</feature>
<dbReference type="SMART" id="SM00897">
    <property type="entry name" value="FIST"/>
    <property type="match status" value="1"/>
</dbReference>
<dbReference type="Pfam" id="PF10442">
    <property type="entry name" value="FIST_C"/>
    <property type="match status" value="1"/>
</dbReference>
<organism evidence="3 4">
    <name type="scientific">Neomesorhizobium albiziae</name>
    <dbReference type="NCBI Taxonomy" id="335020"/>
    <lineage>
        <taxon>Bacteria</taxon>
        <taxon>Pseudomonadati</taxon>
        <taxon>Pseudomonadota</taxon>
        <taxon>Alphaproteobacteria</taxon>
        <taxon>Hyphomicrobiales</taxon>
        <taxon>Phyllobacteriaceae</taxon>
        <taxon>Neomesorhizobium</taxon>
    </lineage>
</organism>
<dbReference type="PANTHER" id="PTHR40252:SF2">
    <property type="entry name" value="BLR0328 PROTEIN"/>
    <property type="match status" value="1"/>
</dbReference>
<protein>
    <submittedName>
        <fullName evidence="3">Uncharacterized conserved protein, contains FIST_N domain</fullName>
    </submittedName>
</protein>
<dbReference type="AlphaFoldDB" id="A0A1I3V2J8"/>
<dbReference type="RefSeq" id="WP_244621549.1">
    <property type="nucleotide sequence ID" value="NZ_BSPE01000002.1"/>
</dbReference>
<dbReference type="InterPro" id="IPR019494">
    <property type="entry name" value="FIST_C"/>
</dbReference>
<name>A0A1I3V2J8_9HYPH</name>
<gene>
    <name evidence="3" type="ORF">SAMN04488498_101104</name>
</gene>
<evidence type="ECO:0000313" key="4">
    <source>
        <dbReference type="Proteomes" id="UP000323300"/>
    </source>
</evidence>
<evidence type="ECO:0000313" key="3">
    <source>
        <dbReference type="EMBL" id="SFJ88361.1"/>
    </source>
</evidence>
<dbReference type="Proteomes" id="UP000323300">
    <property type="component" value="Unassembled WGS sequence"/>
</dbReference>
<keyword evidence="4" id="KW-1185">Reference proteome</keyword>
<sequence>MYSRAEYACGITVLTSSEADAEAFASGIAEEARRCGAGFAYLFFSMRTFDPHHLNAAMLKHAPGLEVVGCSTSGEITPDGIGEGHALAILLPAKNFTVASATIENIASSGMDTIVEEVDRLRRTLADKTRGKTGQDRFAMCLIDGMSFAEEKITAALHWALDDIPLIGGSAGDDLKFEHTVLLSDGRVSDGSAIVMLVSTDVPFSIFKTDNFIPTDAKFVVTASDPERRTVLELNASAAAKEYASAVGKDIAELTQSGFASHPVVVKVGGEFYCRAVRGILDDGSLVFACAIDDGVVLTLAEARGMVETTRAKFEEIEKRLGGIDMVFGFDCAYRRVDAENRQVIRKMSELYQQNHVIGFGTFGEQYQSMHLNQTLTGIAFGRQPKEAVLPAAAE</sequence>
<feature type="domain" description="FIST" evidence="1">
    <location>
        <begin position="37"/>
        <end position="238"/>
    </location>
</feature>
<dbReference type="SMART" id="SM01204">
    <property type="entry name" value="FIST_C"/>
    <property type="match status" value="1"/>
</dbReference>